<proteinExistence type="predicted"/>
<dbReference type="Gene3D" id="3.30.565.10">
    <property type="entry name" value="Histidine kinase-like ATPase, C-terminal domain"/>
    <property type="match status" value="1"/>
</dbReference>
<protein>
    <recommendedName>
        <fullName evidence="3">PPM-type phosphatase domain-containing protein</fullName>
    </recommendedName>
</protein>
<feature type="domain" description="PPM-type phosphatase" evidence="3">
    <location>
        <begin position="369"/>
        <end position="579"/>
    </location>
</feature>
<dbReference type="InterPro" id="IPR001932">
    <property type="entry name" value="PPM-type_phosphatase-like_dom"/>
</dbReference>
<dbReference type="InterPro" id="IPR052016">
    <property type="entry name" value="Bact_Sigma-Reg"/>
</dbReference>
<dbReference type="InterPro" id="IPR003594">
    <property type="entry name" value="HATPase_dom"/>
</dbReference>
<dbReference type="CDD" id="cd16936">
    <property type="entry name" value="HATPase_RsbW-like"/>
    <property type="match status" value="1"/>
</dbReference>
<evidence type="ECO:0000313" key="4">
    <source>
        <dbReference type="EMBL" id="OKL53239.1"/>
    </source>
</evidence>
<evidence type="ECO:0000256" key="2">
    <source>
        <dbReference type="SAM" id="MobiDB-lite"/>
    </source>
</evidence>
<name>A0A1Q5Q0M9_9ACTO</name>
<keyword evidence="1" id="KW-0378">Hydrolase</keyword>
<dbReference type="SUPFAM" id="SSF81606">
    <property type="entry name" value="PP2C-like"/>
    <property type="match status" value="1"/>
</dbReference>
<dbReference type="InterPro" id="IPR036457">
    <property type="entry name" value="PPM-type-like_dom_sf"/>
</dbReference>
<dbReference type="SMART" id="SM00331">
    <property type="entry name" value="PP2C_SIG"/>
    <property type="match status" value="1"/>
</dbReference>
<evidence type="ECO:0000313" key="5">
    <source>
        <dbReference type="Proteomes" id="UP000185628"/>
    </source>
</evidence>
<dbReference type="PANTHER" id="PTHR43156:SF2">
    <property type="entry name" value="STAGE II SPORULATION PROTEIN E"/>
    <property type="match status" value="1"/>
</dbReference>
<sequence>MEADERGVPQFIELSHVINAIPVPSLIVGYRLEPSPNDPDVRLKDPPPALYTSYEGWGLLWCNEAFEECSGWTFETLKSLGVEALRGVGGGYDMRDLLDPETTTIDSDPLLFTKPNGDRLWTTISFRRLPGTHEWPHLWLLTCLVTPGAQVFADDALAGFQSELERQANLNLSLAGRVSELLSQVPAENVLAAIADLLKRNVLADAEFMALRRGQGLVRSTGFIGDRLDLAEIKNERWLADPVLKIWGDETVGTTVLTIEPGTDPELPSAAVFKMFATDPNKPVTVMVTTASPGGRSRGLLISQSHAMKTGEDIDPATQPTQSIRSLLNLIVRRVSSAMENYELFHREHVLAESLQRSMLPSQDSVSGLDVWTYYQPYSTFAHVGGDWYDIETLSDGRVSLVLGDAVGNDVEAVMAMHQIRTVIHSVSDRRLSPAELVNHVDAAISSLRLDRTASLVVAVFEQQDDDSWLLRYTRAGHVPGVLVGHGRAELLGGGSEGMLGYPSDERTETEVRLHPGEAIVLYTDGIVERRGFALKDALEALCRSLGESNAPDAAGLGEEIMDLAEDAEDDISVVVLRVPGGKSRGPGARARRWQLPSETGTAMRARDLTARVLAQWGLPQSEAVLLAVSELVSNAVMHGWGTVGLRLKETDSGIRIEVEDANPTPPRPRLRRRGREPQDAIGGYGLHVLSRLGDWGWRPTSVGKVVWARIEV</sequence>
<dbReference type="SUPFAM" id="SSF55874">
    <property type="entry name" value="ATPase domain of HSP90 chaperone/DNA topoisomerase II/histidine kinase"/>
    <property type="match status" value="1"/>
</dbReference>
<feature type="region of interest" description="Disordered" evidence="2">
    <location>
        <begin position="659"/>
        <end position="678"/>
    </location>
</feature>
<dbReference type="InterPro" id="IPR036890">
    <property type="entry name" value="HATPase_C_sf"/>
</dbReference>
<dbReference type="Gene3D" id="3.60.40.10">
    <property type="entry name" value="PPM-type phosphatase domain"/>
    <property type="match status" value="1"/>
</dbReference>
<dbReference type="Proteomes" id="UP000185628">
    <property type="component" value="Unassembled WGS sequence"/>
</dbReference>
<keyword evidence="5" id="KW-1185">Reference proteome</keyword>
<dbReference type="Pfam" id="PF13581">
    <property type="entry name" value="HATPase_c_2"/>
    <property type="match status" value="1"/>
</dbReference>
<dbReference type="PANTHER" id="PTHR43156">
    <property type="entry name" value="STAGE II SPORULATION PROTEIN E-RELATED"/>
    <property type="match status" value="1"/>
</dbReference>
<gene>
    <name evidence="4" type="ORF">BSZ39_10560</name>
</gene>
<dbReference type="GO" id="GO:0016791">
    <property type="term" value="F:phosphatase activity"/>
    <property type="evidence" value="ECO:0007669"/>
    <property type="project" value="TreeGrafter"/>
</dbReference>
<dbReference type="AlphaFoldDB" id="A0A1Q5Q0M9"/>
<organism evidence="4 5">
    <name type="scientific">Bowdeniella nasicola</name>
    <dbReference type="NCBI Taxonomy" id="208480"/>
    <lineage>
        <taxon>Bacteria</taxon>
        <taxon>Bacillati</taxon>
        <taxon>Actinomycetota</taxon>
        <taxon>Actinomycetes</taxon>
        <taxon>Actinomycetales</taxon>
        <taxon>Actinomycetaceae</taxon>
        <taxon>Bowdeniella</taxon>
    </lineage>
</organism>
<evidence type="ECO:0000256" key="1">
    <source>
        <dbReference type="ARBA" id="ARBA00022801"/>
    </source>
</evidence>
<dbReference type="EMBL" id="MQVR01000075">
    <property type="protein sequence ID" value="OKL53239.1"/>
    <property type="molecule type" value="Genomic_DNA"/>
</dbReference>
<comment type="caution">
    <text evidence="4">The sequence shown here is derived from an EMBL/GenBank/DDBJ whole genome shotgun (WGS) entry which is preliminary data.</text>
</comment>
<evidence type="ECO:0000259" key="3">
    <source>
        <dbReference type="SMART" id="SM00331"/>
    </source>
</evidence>
<dbReference type="Pfam" id="PF07228">
    <property type="entry name" value="SpoIIE"/>
    <property type="match status" value="1"/>
</dbReference>
<accession>A0A1Q5Q0M9</accession>
<reference evidence="5" key="1">
    <citation type="submission" date="2016-12" db="EMBL/GenBank/DDBJ databases">
        <authorList>
            <person name="Meng X."/>
        </authorList>
    </citation>
    <scope>NUCLEOTIDE SEQUENCE [LARGE SCALE GENOMIC DNA]</scope>
    <source>
        <strain evidence="5">DSM 19116</strain>
    </source>
</reference>